<dbReference type="CDD" id="cd00833">
    <property type="entry name" value="PKS"/>
    <property type="match status" value="1"/>
</dbReference>
<organism evidence="2 3">
    <name type="scientific">Venturia inaequalis</name>
    <name type="common">Apple scab fungus</name>
    <dbReference type="NCBI Taxonomy" id="5025"/>
    <lineage>
        <taxon>Eukaryota</taxon>
        <taxon>Fungi</taxon>
        <taxon>Dikarya</taxon>
        <taxon>Ascomycota</taxon>
        <taxon>Pezizomycotina</taxon>
        <taxon>Dothideomycetes</taxon>
        <taxon>Pleosporomycetidae</taxon>
        <taxon>Venturiales</taxon>
        <taxon>Venturiaceae</taxon>
        <taxon>Venturia</taxon>
    </lineage>
</organism>
<dbReference type="Proteomes" id="UP000490939">
    <property type="component" value="Unassembled WGS sequence"/>
</dbReference>
<dbReference type="EMBL" id="WNWR01000481">
    <property type="protein sequence ID" value="KAE9977059.1"/>
    <property type="molecule type" value="Genomic_DNA"/>
</dbReference>
<proteinExistence type="predicted"/>
<protein>
    <recommendedName>
        <fullName evidence="1">Ketosynthase family 3 (KS3) domain-containing protein</fullName>
    </recommendedName>
</protein>
<dbReference type="InterPro" id="IPR016039">
    <property type="entry name" value="Thiolase-like"/>
</dbReference>
<accession>A0A8H3UYG6</accession>
<dbReference type="GO" id="GO:0006633">
    <property type="term" value="P:fatty acid biosynthetic process"/>
    <property type="evidence" value="ECO:0007669"/>
    <property type="project" value="TreeGrafter"/>
</dbReference>
<reference evidence="2 3" key="1">
    <citation type="submission" date="2019-07" db="EMBL/GenBank/DDBJ databases">
        <title>Venturia inaequalis Genome Resource.</title>
        <authorList>
            <person name="Lichtner F.J."/>
        </authorList>
    </citation>
    <scope>NUCLEOTIDE SEQUENCE [LARGE SCALE GENOMIC DNA]</scope>
    <source>
        <strain evidence="2 3">DMI_063113</strain>
    </source>
</reference>
<dbReference type="Gene3D" id="3.40.47.10">
    <property type="match status" value="1"/>
</dbReference>
<comment type="caution">
    <text evidence="2">The sequence shown here is derived from an EMBL/GenBank/DDBJ whole genome shotgun (WGS) entry which is preliminary data.</text>
</comment>
<dbReference type="Pfam" id="PF00109">
    <property type="entry name" value="ketoacyl-synt"/>
    <property type="match status" value="1"/>
</dbReference>
<feature type="domain" description="Ketosynthase family 3 (KS3)" evidence="1">
    <location>
        <begin position="10"/>
        <end position="178"/>
    </location>
</feature>
<dbReference type="InterPro" id="IPR050091">
    <property type="entry name" value="PKS_NRPS_Biosynth_Enz"/>
</dbReference>
<keyword evidence="3" id="KW-1185">Reference proteome</keyword>
<sequence>MTRAEPMAGMEPIAIIGIGCRLPGATNSPSELWDMLEQQKSAQTTFPPNRLNISSWYHPDSHRPGSVNANGGYFLSDDDSFRSFDPQFFGISPLEAKTMDPQQRKLCETVYESLESAGARLEDVAGTTTACFIGNFTSDAAHMQWKDTDYVQPYQTTGVGPTILSNRISYVFDFRGPR</sequence>
<dbReference type="SMART" id="SM00825">
    <property type="entry name" value="PKS_KS"/>
    <property type="match status" value="1"/>
</dbReference>
<dbReference type="AlphaFoldDB" id="A0A8H3UYG6"/>
<evidence type="ECO:0000313" key="3">
    <source>
        <dbReference type="Proteomes" id="UP000490939"/>
    </source>
</evidence>
<dbReference type="InterPro" id="IPR020841">
    <property type="entry name" value="PKS_Beta-ketoAc_synthase_dom"/>
</dbReference>
<dbReference type="PANTHER" id="PTHR43775:SF50">
    <property type="entry name" value="HIGHLY REDUCING POLYKETIDE SYNTHASE SRDA"/>
    <property type="match status" value="1"/>
</dbReference>
<dbReference type="PANTHER" id="PTHR43775">
    <property type="entry name" value="FATTY ACID SYNTHASE"/>
    <property type="match status" value="1"/>
</dbReference>
<dbReference type="InterPro" id="IPR014030">
    <property type="entry name" value="Ketoacyl_synth_N"/>
</dbReference>
<evidence type="ECO:0000259" key="1">
    <source>
        <dbReference type="PROSITE" id="PS52004"/>
    </source>
</evidence>
<dbReference type="PROSITE" id="PS52004">
    <property type="entry name" value="KS3_2"/>
    <property type="match status" value="1"/>
</dbReference>
<dbReference type="GO" id="GO:0044550">
    <property type="term" value="P:secondary metabolite biosynthetic process"/>
    <property type="evidence" value="ECO:0007669"/>
    <property type="project" value="TreeGrafter"/>
</dbReference>
<gene>
    <name evidence="2" type="ORF">EG327_007870</name>
</gene>
<evidence type="ECO:0000313" key="2">
    <source>
        <dbReference type="EMBL" id="KAE9977059.1"/>
    </source>
</evidence>
<name>A0A8H3UYG6_VENIN</name>
<dbReference type="GO" id="GO:0004312">
    <property type="term" value="F:fatty acid synthase activity"/>
    <property type="evidence" value="ECO:0007669"/>
    <property type="project" value="TreeGrafter"/>
</dbReference>
<dbReference type="SUPFAM" id="SSF53901">
    <property type="entry name" value="Thiolase-like"/>
    <property type="match status" value="1"/>
</dbReference>